<dbReference type="InterPro" id="IPR009056">
    <property type="entry name" value="Cyt_c-like_dom"/>
</dbReference>
<feature type="chain" id="PRO_5046422211" evidence="5">
    <location>
        <begin position="26"/>
        <end position="109"/>
    </location>
</feature>
<evidence type="ECO:0000256" key="2">
    <source>
        <dbReference type="ARBA" id="ARBA00022723"/>
    </source>
</evidence>
<dbReference type="InterPro" id="IPR036909">
    <property type="entry name" value="Cyt_c-like_dom_sf"/>
</dbReference>
<dbReference type="RefSeq" id="WP_190480378.1">
    <property type="nucleotide sequence ID" value="NZ_JACOFT010000005.1"/>
</dbReference>
<evidence type="ECO:0000256" key="4">
    <source>
        <dbReference type="PROSITE-ProRule" id="PRU00433"/>
    </source>
</evidence>
<comment type="caution">
    <text evidence="7">The sequence shown here is derived from an EMBL/GenBank/DDBJ whole genome shotgun (WGS) entry which is preliminary data.</text>
</comment>
<accession>A0ABR6XIH3</accession>
<keyword evidence="3 4" id="KW-0408">Iron</keyword>
<evidence type="ECO:0000256" key="5">
    <source>
        <dbReference type="SAM" id="SignalP"/>
    </source>
</evidence>
<keyword evidence="2 4" id="KW-0479">Metal-binding</keyword>
<keyword evidence="8" id="KW-1185">Reference proteome</keyword>
<dbReference type="Gene3D" id="1.10.760.10">
    <property type="entry name" value="Cytochrome c-like domain"/>
    <property type="match status" value="1"/>
</dbReference>
<feature type="domain" description="Cytochrome c" evidence="6">
    <location>
        <begin position="27"/>
        <end position="106"/>
    </location>
</feature>
<dbReference type="Proteomes" id="UP000637632">
    <property type="component" value="Unassembled WGS sequence"/>
</dbReference>
<evidence type="ECO:0000259" key="6">
    <source>
        <dbReference type="PROSITE" id="PS51007"/>
    </source>
</evidence>
<proteinExistence type="predicted"/>
<dbReference type="Pfam" id="PF13442">
    <property type="entry name" value="Cytochrome_CBB3"/>
    <property type="match status" value="1"/>
</dbReference>
<dbReference type="EMBL" id="JACOFT010000005">
    <property type="protein sequence ID" value="MBC3812563.1"/>
    <property type="molecule type" value="Genomic_DNA"/>
</dbReference>
<dbReference type="PROSITE" id="PS51007">
    <property type="entry name" value="CYTC"/>
    <property type="match status" value="1"/>
</dbReference>
<dbReference type="SUPFAM" id="SSF46626">
    <property type="entry name" value="Cytochrome c"/>
    <property type="match status" value="1"/>
</dbReference>
<organism evidence="7 8">
    <name type="scientific">Undibacterium aquatile</name>
    <dbReference type="NCBI Taxonomy" id="1537398"/>
    <lineage>
        <taxon>Bacteria</taxon>
        <taxon>Pseudomonadati</taxon>
        <taxon>Pseudomonadota</taxon>
        <taxon>Betaproteobacteria</taxon>
        <taxon>Burkholderiales</taxon>
        <taxon>Oxalobacteraceae</taxon>
        <taxon>Undibacterium</taxon>
    </lineage>
</organism>
<evidence type="ECO:0000313" key="7">
    <source>
        <dbReference type="EMBL" id="MBC3812563.1"/>
    </source>
</evidence>
<evidence type="ECO:0000256" key="3">
    <source>
        <dbReference type="ARBA" id="ARBA00023004"/>
    </source>
</evidence>
<keyword evidence="1 4" id="KW-0349">Heme</keyword>
<protein>
    <submittedName>
        <fullName evidence="7">Cytochrome c</fullName>
    </submittedName>
</protein>
<keyword evidence="5" id="KW-0732">Signal</keyword>
<sequence>MSAFRLCISYGLVALSLLGTGIAGAEDVMAEGKKIFNQKAEPKCAMCHSLKHADSYAEGGPDLDELKPDAARVEKAVRNGIGEMPVITGLTDAEIKLVARYLAEVAGKK</sequence>
<reference evidence="7 8" key="1">
    <citation type="submission" date="2020-08" db="EMBL/GenBank/DDBJ databases">
        <title>Novel species isolated from subtropical streams in China.</title>
        <authorList>
            <person name="Lu H."/>
        </authorList>
    </citation>
    <scope>NUCLEOTIDE SEQUENCE [LARGE SCALE GENOMIC DNA]</scope>
    <source>
        <strain evidence="7 8">CCTCC AB 2015119</strain>
    </source>
</reference>
<name>A0ABR6XIH3_9BURK</name>
<feature type="signal peptide" evidence="5">
    <location>
        <begin position="1"/>
        <end position="25"/>
    </location>
</feature>
<evidence type="ECO:0000313" key="8">
    <source>
        <dbReference type="Proteomes" id="UP000637632"/>
    </source>
</evidence>
<gene>
    <name evidence="7" type="ORF">H8K26_14035</name>
</gene>
<evidence type="ECO:0000256" key="1">
    <source>
        <dbReference type="ARBA" id="ARBA00022617"/>
    </source>
</evidence>